<keyword evidence="2" id="KW-1185">Reference proteome</keyword>
<dbReference type="EMBL" id="ML769403">
    <property type="protein sequence ID" value="KAE9406309.1"/>
    <property type="molecule type" value="Genomic_DNA"/>
</dbReference>
<gene>
    <name evidence="1" type="ORF">BT96DRAFT_270647</name>
</gene>
<protein>
    <submittedName>
        <fullName evidence="1">Uncharacterized protein</fullName>
    </submittedName>
</protein>
<evidence type="ECO:0000313" key="1">
    <source>
        <dbReference type="EMBL" id="KAE9406309.1"/>
    </source>
</evidence>
<organism evidence="1 2">
    <name type="scientific">Gymnopus androsaceus JB14</name>
    <dbReference type="NCBI Taxonomy" id="1447944"/>
    <lineage>
        <taxon>Eukaryota</taxon>
        <taxon>Fungi</taxon>
        <taxon>Dikarya</taxon>
        <taxon>Basidiomycota</taxon>
        <taxon>Agaricomycotina</taxon>
        <taxon>Agaricomycetes</taxon>
        <taxon>Agaricomycetidae</taxon>
        <taxon>Agaricales</taxon>
        <taxon>Marasmiineae</taxon>
        <taxon>Omphalotaceae</taxon>
        <taxon>Gymnopus</taxon>
    </lineage>
</organism>
<dbReference type="AlphaFoldDB" id="A0A6A4I6H3"/>
<proteinExistence type="predicted"/>
<accession>A0A6A4I6H3</accession>
<name>A0A6A4I6H3_9AGAR</name>
<dbReference type="Proteomes" id="UP000799118">
    <property type="component" value="Unassembled WGS sequence"/>
</dbReference>
<sequence length="89" mass="10211">MRIFLYHQKSRDPVSFRLPHPHLPCCCLSTTHPPSLLLSFCTNENPTWTFFGLVALVLIRSAHSLSFLCDIVVVARDPSIPYLPYTYFT</sequence>
<evidence type="ECO:0000313" key="2">
    <source>
        <dbReference type="Proteomes" id="UP000799118"/>
    </source>
</evidence>
<reference evidence="1" key="1">
    <citation type="journal article" date="2019" name="Environ. Microbiol.">
        <title>Fungal ecological strategies reflected in gene transcription - a case study of two litter decomposers.</title>
        <authorList>
            <person name="Barbi F."/>
            <person name="Kohler A."/>
            <person name="Barry K."/>
            <person name="Baskaran P."/>
            <person name="Daum C."/>
            <person name="Fauchery L."/>
            <person name="Ihrmark K."/>
            <person name="Kuo A."/>
            <person name="LaButti K."/>
            <person name="Lipzen A."/>
            <person name="Morin E."/>
            <person name="Grigoriev I.V."/>
            <person name="Henrissat B."/>
            <person name="Lindahl B."/>
            <person name="Martin F."/>
        </authorList>
    </citation>
    <scope>NUCLEOTIDE SEQUENCE</scope>
    <source>
        <strain evidence="1">JB14</strain>
    </source>
</reference>